<dbReference type="AlphaFoldDB" id="A0A0K2UHP8"/>
<evidence type="ECO:0000256" key="1">
    <source>
        <dbReference type="SAM" id="MobiDB-lite"/>
    </source>
</evidence>
<feature type="region of interest" description="Disordered" evidence="1">
    <location>
        <begin position="163"/>
        <end position="196"/>
    </location>
</feature>
<dbReference type="EMBL" id="HACA01020096">
    <property type="protein sequence ID" value="CDW37457.1"/>
    <property type="molecule type" value="Transcribed_RNA"/>
</dbReference>
<feature type="compositionally biased region" description="Basic and acidic residues" evidence="1">
    <location>
        <begin position="171"/>
        <end position="192"/>
    </location>
</feature>
<protein>
    <submittedName>
        <fullName evidence="2">Uncharacterized protein</fullName>
    </submittedName>
</protein>
<feature type="region of interest" description="Disordered" evidence="1">
    <location>
        <begin position="122"/>
        <end position="148"/>
    </location>
</feature>
<proteinExistence type="predicted"/>
<reference evidence="2" key="1">
    <citation type="submission" date="2014-05" db="EMBL/GenBank/DDBJ databases">
        <authorList>
            <person name="Chronopoulou M."/>
        </authorList>
    </citation>
    <scope>NUCLEOTIDE SEQUENCE</scope>
    <source>
        <tissue evidence="2">Whole organism</tissue>
    </source>
</reference>
<name>A0A0K2UHP8_LEPSM</name>
<feature type="compositionally biased region" description="Basic residues" evidence="1">
    <location>
        <begin position="1"/>
        <end position="11"/>
    </location>
</feature>
<evidence type="ECO:0000313" key="2">
    <source>
        <dbReference type="EMBL" id="CDW37457.1"/>
    </source>
</evidence>
<organism evidence="2">
    <name type="scientific">Lepeophtheirus salmonis</name>
    <name type="common">Salmon louse</name>
    <name type="synonym">Caligus salmonis</name>
    <dbReference type="NCBI Taxonomy" id="72036"/>
    <lineage>
        <taxon>Eukaryota</taxon>
        <taxon>Metazoa</taxon>
        <taxon>Ecdysozoa</taxon>
        <taxon>Arthropoda</taxon>
        <taxon>Crustacea</taxon>
        <taxon>Multicrustacea</taxon>
        <taxon>Hexanauplia</taxon>
        <taxon>Copepoda</taxon>
        <taxon>Siphonostomatoida</taxon>
        <taxon>Caligidae</taxon>
        <taxon>Lepeophtheirus</taxon>
    </lineage>
</organism>
<accession>A0A0K2UHP8</accession>
<feature type="compositionally biased region" description="Polar residues" evidence="1">
    <location>
        <begin position="122"/>
        <end position="139"/>
    </location>
</feature>
<feature type="region of interest" description="Disordered" evidence="1">
    <location>
        <begin position="1"/>
        <end position="46"/>
    </location>
</feature>
<dbReference type="OrthoDB" id="10036174at2759"/>
<sequence length="383" mass="43673">MESMERRRRMNCFKGEKSSSSRPVSRSNTYRRLSPIEASPSSSHSSLNITKCTGFVSQIGVPTQCNSCYMDISDHSRKNSSSSRSNSSIQRARARYYNIYPTESKIVTYKNEDYTYKSLPASPSANRKFSPASNGIIQRSSQPSSCSESSKIYRNFRSENGYVSLPSTPLDSRKTSPERKRSGHHQRSENGHRAPMSYSLRNCRSYSDMPSKLCPPFSRKHATIEEENHFRYNNNWESQSSRSYCSSIVSNSNNSSRAPSPMSVMSERCPVANGSLPRNFSYTQNEESKRRFIMNNFKSRSNESSHEGVVSTMKRRLSEKLTTADFERTVLKQYVRPSHEHLRVNRNTESLHGVGRTTEGITYCYSPKSLIISFLFPIRLPSC</sequence>